<name>A0A918KBY4_9GAMM</name>
<dbReference type="Proteomes" id="UP000626148">
    <property type="component" value="Unassembled WGS sequence"/>
</dbReference>
<dbReference type="AlphaFoldDB" id="A0A918KBY4"/>
<proteinExistence type="predicted"/>
<dbReference type="EMBL" id="BMXR01000006">
    <property type="protein sequence ID" value="GGX56960.1"/>
    <property type="molecule type" value="Genomic_DNA"/>
</dbReference>
<gene>
    <name evidence="1" type="ORF">GCM10007392_25550</name>
</gene>
<sequence>MLSGCNTGSDGGSGDSLSDGTGSVVNGMCDFGKHDTAKSNGSHGILIQLPDAKCIGQDYPKPMRKSLPVTVDSAPDGLEIENAVKVFSGSQPTYTFLLTNKSESDYCLVSFNQPSVLDENGSVLHESDGSYLDGEIYSGSSVTTSTCISAGESIQFGEYLGYDPIDDFDRAVSFHVSSITAQVRDYSKEGVVSFVQLEWDSDESATFVNNTGKSIDLSYGFSEINYFDEDGYLIASLFLSVNDSGDIVGNGDTFTISSRNQWDYLAISTVGITLDWELADSAKSRVGRSNNGMNLRQLKRLEHERDLQVHSMSYSDDR</sequence>
<keyword evidence="2" id="KW-1185">Reference proteome</keyword>
<reference evidence="1" key="1">
    <citation type="journal article" date="2014" name="Int. J. Syst. Evol. Microbiol.">
        <title>Complete genome sequence of Corynebacterium casei LMG S-19264T (=DSM 44701T), isolated from a smear-ripened cheese.</title>
        <authorList>
            <consortium name="US DOE Joint Genome Institute (JGI-PGF)"/>
            <person name="Walter F."/>
            <person name="Albersmeier A."/>
            <person name="Kalinowski J."/>
            <person name="Ruckert C."/>
        </authorList>
    </citation>
    <scope>NUCLEOTIDE SEQUENCE</scope>
    <source>
        <strain evidence="1">KCTC 22169</strain>
    </source>
</reference>
<evidence type="ECO:0000313" key="2">
    <source>
        <dbReference type="Proteomes" id="UP000626148"/>
    </source>
</evidence>
<evidence type="ECO:0000313" key="1">
    <source>
        <dbReference type="EMBL" id="GGX56960.1"/>
    </source>
</evidence>
<protein>
    <submittedName>
        <fullName evidence="1">Uncharacterized protein</fullName>
    </submittedName>
</protein>
<organism evidence="1 2">
    <name type="scientific">Saccharospirillum salsuginis</name>
    <dbReference type="NCBI Taxonomy" id="418750"/>
    <lineage>
        <taxon>Bacteria</taxon>
        <taxon>Pseudomonadati</taxon>
        <taxon>Pseudomonadota</taxon>
        <taxon>Gammaproteobacteria</taxon>
        <taxon>Oceanospirillales</taxon>
        <taxon>Saccharospirillaceae</taxon>
        <taxon>Saccharospirillum</taxon>
    </lineage>
</organism>
<comment type="caution">
    <text evidence="1">The sequence shown here is derived from an EMBL/GenBank/DDBJ whole genome shotgun (WGS) entry which is preliminary data.</text>
</comment>
<accession>A0A918KBY4</accession>
<reference evidence="1" key="2">
    <citation type="submission" date="2020-09" db="EMBL/GenBank/DDBJ databases">
        <authorList>
            <person name="Sun Q."/>
            <person name="Kim S."/>
        </authorList>
    </citation>
    <scope>NUCLEOTIDE SEQUENCE</scope>
    <source>
        <strain evidence="1">KCTC 22169</strain>
    </source>
</reference>